<dbReference type="InterPro" id="IPR052056">
    <property type="entry name" value="Mono-ARTD/PARP"/>
</dbReference>
<protein>
    <recommendedName>
        <fullName evidence="7">Macro domain-containing protein</fullName>
    </recommendedName>
</protein>
<evidence type="ECO:0000256" key="6">
    <source>
        <dbReference type="SAM" id="MobiDB-lite"/>
    </source>
</evidence>
<dbReference type="GO" id="GO:0010629">
    <property type="term" value="P:negative regulation of gene expression"/>
    <property type="evidence" value="ECO:0007669"/>
    <property type="project" value="TreeGrafter"/>
</dbReference>
<dbReference type="GO" id="GO:0003714">
    <property type="term" value="F:transcription corepressor activity"/>
    <property type="evidence" value="ECO:0007669"/>
    <property type="project" value="TreeGrafter"/>
</dbReference>
<dbReference type="EnsemblMetazoa" id="BGLB023901-RA">
    <property type="protein sequence ID" value="BGLB023901-PA"/>
    <property type="gene ID" value="BGLB023901"/>
</dbReference>
<keyword evidence="2" id="KW-0328">Glycosyltransferase</keyword>
<evidence type="ECO:0000313" key="8">
    <source>
        <dbReference type="EnsemblMetazoa" id="BGLB023901-PA"/>
    </source>
</evidence>
<dbReference type="SMART" id="SM00506">
    <property type="entry name" value="A1pp"/>
    <property type="match status" value="3"/>
</dbReference>
<feature type="region of interest" description="Disordered" evidence="6">
    <location>
        <begin position="1044"/>
        <end position="1065"/>
    </location>
</feature>
<dbReference type="Gene3D" id="3.30.70.330">
    <property type="match status" value="1"/>
</dbReference>
<dbReference type="InterPro" id="IPR002589">
    <property type="entry name" value="Macro_dom"/>
</dbReference>
<dbReference type="Gene3D" id="3.40.220.10">
    <property type="entry name" value="Leucine Aminopeptidase, subunit E, domain 1"/>
    <property type="match status" value="3"/>
</dbReference>
<keyword evidence="3" id="KW-0808">Transferase</keyword>
<dbReference type="PROSITE" id="PS51154">
    <property type="entry name" value="MACRO"/>
    <property type="match status" value="3"/>
</dbReference>
<evidence type="ECO:0000256" key="4">
    <source>
        <dbReference type="ARBA" id="ARBA00023027"/>
    </source>
</evidence>
<dbReference type="VEuPathDB" id="VectorBase:BGLAX_039129"/>
<sequence>MSSGHSSRTLLKSKVSNEEKNKKSKKQTKKLASPEEGPWKRTIKATVADIRKEKDFYILYLEDEDIGLGDFEEETMLLDGLHKWLYVTFKDEKTAIKAIDMKHDPDDSNITKVELATSRDFDTYPNLLFLYGYEIHTNDDIRGLKDLISDETGLGIEDIDVHDEPKAVVITFGDCLDITQLTWELKKLNGTEMITAPVYKENSILISGLNNSVPEAHLLRYMKNKKRSGGGEIQSLTYLSEEEAVLTFVKETDLLDVLKLKGQHAIGGTKLEVSNIYPCLTKNYLTKFISDVSPKHLKHSISSAANTLAQKNLSQSQSEKVGIETSFDITENLELKVEELHLLEKSNFLSDLRESNKSVKVIFDHDNAHVIIKGNDKSEIFDAQIKILNICRNDIAEISVNHLAPEQQQFLRNKEVLLKVNSMLTNAYLMCSGPGFKIMYIKSSEDSKKLLGLLDSQIFMHRKSLTSDMVNILQSRKGQTFLSELGVGSNDGDGSPKIELDTGNKSLLIIGPNERVVILQKDIEIFLELNQVFIKEIPFSQGKLQFMKQYMQKEFDSIQLKSGSDVEVQHVSNKFIIKGLKDPVEECFRSLTHLSSTILNDELKLEYFGIQEFLQDEEGSKMLEEVQEKNNCLIIAGSEDSYDLNLPQSVISGSSNLIAKAKIDGAVTLSFIQGSLLDVKVDVIVNPLESSLKLTSSLSKAIIKQGGSTISADLNFSKSYNNLIFKTTSGSLSDVKSILHVKCPVYNESDTTKSRELRESVRSCLEFADNNGCNSIGFPAVGCDKTLKFPPLAACNYLMRAIVDFAESKRTSLRHIYLCDNKVEVVNELIDRFEAVSTNHKIEKLPVKNKKEVSHFGASNQNSKTQTDSIKLFQDISVNVMQGEINKQRTDVIVITVDKSLDLTKGKISHTILKEAGDEIQDELKLNYNDGLKANQFAKTSGGNLPCQHIFFACMSRYRPDSESYLEKLVGKMLQEADNLKAKSISIPALGTGKLGYPADVVANVMKEAISKFSKRKTSVQSIKFVVYPADRDVFQSFSSVLPSVDKSSRHDDSNDRKYDRKEKRTTGEVKFGNITLKIKRGDITMERHCDAIVNGIKDNMDLSKSGQVCKALLDVCGKELQDECNNNKDKMAKDGIAVTTAPNMSCKNIIHVSQDQFSRKWDVGITKVLNEADDIGATSLALPALGTGSRHADVQQIKKLIFEAIKRFSKRRNLTVKLIKLIIFDQKTFDVFTEEESSGCGASSSDQQEKYAEKDISEEHILTIYSKNSRDIKVAIENIEKFCKKCYKQSIERDDHFAKKLSIDHHLEMFNTFCHREN</sequence>
<dbReference type="OrthoDB" id="5987649at2759"/>
<feature type="compositionally biased region" description="Polar residues" evidence="6">
    <location>
        <begin position="1"/>
        <end position="10"/>
    </location>
</feature>
<dbReference type="Pfam" id="PF23085">
    <property type="entry name" value="RRM_PARP14_3"/>
    <property type="match status" value="1"/>
</dbReference>
<dbReference type="KEGG" id="bgt:106074266"/>
<dbReference type="GO" id="GO:0005634">
    <property type="term" value="C:nucleus"/>
    <property type="evidence" value="ECO:0007669"/>
    <property type="project" value="UniProtKB-SubCell"/>
</dbReference>
<evidence type="ECO:0000313" key="9">
    <source>
        <dbReference type="Proteomes" id="UP000076420"/>
    </source>
</evidence>
<reference evidence="8" key="1">
    <citation type="submission" date="2020-05" db="UniProtKB">
        <authorList>
            <consortium name="EnsemblMetazoa"/>
        </authorList>
    </citation>
    <scope>IDENTIFICATION</scope>
    <source>
        <strain evidence="8">BB02</strain>
    </source>
</reference>
<name>A0A2C9KV49_BIOGL</name>
<dbReference type="GO" id="GO:0005737">
    <property type="term" value="C:cytoplasm"/>
    <property type="evidence" value="ECO:0007669"/>
    <property type="project" value="TreeGrafter"/>
</dbReference>
<dbReference type="PANTHER" id="PTHR14453:SF102">
    <property type="entry name" value="PROTEIN MONO-ADP-RIBOSYLTRANSFERASE PARP14-LIKE"/>
    <property type="match status" value="1"/>
</dbReference>
<keyword evidence="5" id="KW-0539">Nucleus</keyword>
<dbReference type="PANTHER" id="PTHR14453">
    <property type="entry name" value="PARP/ZINC FINGER CCCH TYPE DOMAIN CONTAINING PROTEIN"/>
    <property type="match status" value="1"/>
</dbReference>
<dbReference type="VEuPathDB" id="VectorBase:BGLB023901"/>
<keyword evidence="4" id="KW-0520">NAD</keyword>
<feature type="domain" description="Macro" evidence="7">
    <location>
        <begin position="656"/>
        <end position="837"/>
    </location>
</feature>
<organism evidence="8 9">
    <name type="scientific">Biomphalaria glabrata</name>
    <name type="common">Bloodfluke planorb</name>
    <name type="synonym">Freshwater snail</name>
    <dbReference type="NCBI Taxonomy" id="6526"/>
    <lineage>
        <taxon>Eukaryota</taxon>
        <taxon>Metazoa</taxon>
        <taxon>Spiralia</taxon>
        <taxon>Lophotrochozoa</taxon>
        <taxon>Mollusca</taxon>
        <taxon>Gastropoda</taxon>
        <taxon>Heterobranchia</taxon>
        <taxon>Euthyneura</taxon>
        <taxon>Panpulmonata</taxon>
        <taxon>Hygrophila</taxon>
        <taxon>Lymnaeoidea</taxon>
        <taxon>Planorbidae</taxon>
        <taxon>Biomphalaria</taxon>
    </lineage>
</organism>
<accession>A0A2C9KV49</accession>
<dbReference type="STRING" id="6526.A0A2C9KV49"/>
<feature type="domain" description="Macro" evidence="7">
    <location>
        <begin position="865"/>
        <end position="1046"/>
    </location>
</feature>
<gene>
    <name evidence="8" type="primary">106074266</name>
</gene>
<evidence type="ECO:0000259" key="7">
    <source>
        <dbReference type="PROSITE" id="PS51154"/>
    </source>
</evidence>
<comment type="subcellular location">
    <subcellularLocation>
        <location evidence="1">Nucleus</location>
    </subcellularLocation>
</comment>
<dbReference type="InterPro" id="IPR043472">
    <property type="entry name" value="Macro_dom-like"/>
</dbReference>
<feature type="domain" description="Macro" evidence="7">
    <location>
        <begin position="1064"/>
        <end position="1241"/>
    </location>
</feature>
<feature type="region of interest" description="Disordered" evidence="6">
    <location>
        <begin position="1"/>
        <end position="37"/>
    </location>
</feature>
<dbReference type="GO" id="GO:0016757">
    <property type="term" value="F:glycosyltransferase activity"/>
    <property type="evidence" value="ECO:0007669"/>
    <property type="project" value="UniProtKB-KW"/>
</dbReference>
<dbReference type="SUPFAM" id="SSF52949">
    <property type="entry name" value="Macro domain-like"/>
    <property type="match status" value="3"/>
</dbReference>
<feature type="compositionally biased region" description="Basic and acidic residues" evidence="6">
    <location>
        <begin position="1047"/>
        <end position="1065"/>
    </location>
</feature>
<dbReference type="InterPro" id="IPR012677">
    <property type="entry name" value="Nucleotide-bd_a/b_plait_sf"/>
</dbReference>
<evidence type="ECO:0000256" key="3">
    <source>
        <dbReference type="ARBA" id="ARBA00022679"/>
    </source>
</evidence>
<evidence type="ECO:0000256" key="1">
    <source>
        <dbReference type="ARBA" id="ARBA00004123"/>
    </source>
</evidence>
<dbReference type="CDD" id="cd02903">
    <property type="entry name" value="Macro_BAL-like"/>
    <property type="match status" value="1"/>
</dbReference>
<proteinExistence type="predicted"/>
<evidence type="ECO:0000256" key="5">
    <source>
        <dbReference type="ARBA" id="ARBA00023242"/>
    </source>
</evidence>
<evidence type="ECO:0000256" key="2">
    <source>
        <dbReference type="ARBA" id="ARBA00022676"/>
    </source>
</evidence>
<dbReference type="Proteomes" id="UP000076420">
    <property type="component" value="Unassembled WGS sequence"/>
</dbReference>
<dbReference type="Pfam" id="PF01661">
    <property type="entry name" value="Macro"/>
    <property type="match status" value="3"/>
</dbReference>